<comment type="cofactor">
    <cofactor evidence="1">
        <name>Mn(2+)</name>
        <dbReference type="ChEBI" id="CHEBI:29035"/>
    </cofactor>
</comment>
<dbReference type="SMART" id="SM00332">
    <property type="entry name" value="PP2Cc"/>
    <property type="match status" value="1"/>
</dbReference>
<dbReference type="Gene3D" id="3.60.40.10">
    <property type="entry name" value="PPM-type phosphatase domain"/>
    <property type="match status" value="1"/>
</dbReference>
<keyword evidence="6 12" id="KW-0378">Hydrolase</keyword>
<dbReference type="PROSITE" id="PS01032">
    <property type="entry name" value="PPM_1"/>
    <property type="match status" value="1"/>
</dbReference>
<evidence type="ECO:0000256" key="2">
    <source>
        <dbReference type="ARBA" id="ARBA00001946"/>
    </source>
</evidence>
<dbReference type="SUPFAM" id="SSF81606">
    <property type="entry name" value="PP2C-like"/>
    <property type="match status" value="1"/>
</dbReference>
<accession>A0A3L6SIJ6</accession>
<dbReference type="InterPro" id="IPR000222">
    <property type="entry name" value="PP2C_BS"/>
</dbReference>
<feature type="domain" description="PPM-type phosphatase" evidence="14">
    <location>
        <begin position="51"/>
        <end position="372"/>
    </location>
</feature>
<comment type="catalytic activity">
    <reaction evidence="10">
        <text>O-phospho-L-seryl-[protein] + H2O = L-seryl-[protein] + phosphate</text>
        <dbReference type="Rhea" id="RHEA:20629"/>
        <dbReference type="Rhea" id="RHEA-COMP:9863"/>
        <dbReference type="Rhea" id="RHEA-COMP:11604"/>
        <dbReference type="ChEBI" id="CHEBI:15377"/>
        <dbReference type="ChEBI" id="CHEBI:29999"/>
        <dbReference type="ChEBI" id="CHEBI:43474"/>
        <dbReference type="ChEBI" id="CHEBI:83421"/>
        <dbReference type="EC" id="3.1.3.16"/>
    </reaction>
</comment>
<comment type="similarity">
    <text evidence="3 12">Belongs to the PP2C family.</text>
</comment>
<dbReference type="EC" id="3.1.3.16" evidence="4"/>
<organism evidence="15 16">
    <name type="scientific">Panicum miliaceum</name>
    <name type="common">Proso millet</name>
    <name type="synonym">Broomcorn millet</name>
    <dbReference type="NCBI Taxonomy" id="4540"/>
    <lineage>
        <taxon>Eukaryota</taxon>
        <taxon>Viridiplantae</taxon>
        <taxon>Streptophyta</taxon>
        <taxon>Embryophyta</taxon>
        <taxon>Tracheophyta</taxon>
        <taxon>Spermatophyta</taxon>
        <taxon>Magnoliopsida</taxon>
        <taxon>Liliopsida</taxon>
        <taxon>Poales</taxon>
        <taxon>Poaceae</taxon>
        <taxon>PACMAD clade</taxon>
        <taxon>Panicoideae</taxon>
        <taxon>Panicodae</taxon>
        <taxon>Paniceae</taxon>
        <taxon>Panicinae</taxon>
        <taxon>Panicum</taxon>
        <taxon>Panicum sect. Panicum</taxon>
    </lineage>
</organism>
<dbReference type="STRING" id="4540.A0A3L6SIJ6"/>
<dbReference type="AlphaFoldDB" id="A0A3L6SIJ6"/>
<evidence type="ECO:0000259" key="14">
    <source>
        <dbReference type="PROSITE" id="PS51746"/>
    </source>
</evidence>
<keyword evidence="8 12" id="KW-0904">Protein phosphatase</keyword>
<feature type="region of interest" description="Disordered" evidence="13">
    <location>
        <begin position="17"/>
        <end position="39"/>
    </location>
</feature>
<dbReference type="GO" id="GO:0004722">
    <property type="term" value="F:protein serine/threonine phosphatase activity"/>
    <property type="evidence" value="ECO:0007669"/>
    <property type="project" value="UniProtKB-EC"/>
</dbReference>
<evidence type="ECO:0000256" key="6">
    <source>
        <dbReference type="ARBA" id="ARBA00022801"/>
    </source>
</evidence>
<evidence type="ECO:0000313" key="16">
    <source>
        <dbReference type="Proteomes" id="UP000275267"/>
    </source>
</evidence>
<evidence type="ECO:0000256" key="4">
    <source>
        <dbReference type="ARBA" id="ARBA00013081"/>
    </source>
</evidence>
<proteinExistence type="inferred from homology"/>
<evidence type="ECO:0000256" key="13">
    <source>
        <dbReference type="SAM" id="MobiDB-lite"/>
    </source>
</evidence>
<evidence type="ECO:0000256" key="1">
    <source>
        <dbReference type="ARBA" id="ARBA00001936"/>
    </source>
</evidence>
<evidence type="ECO:0000256" key="11">
    <source>
        <dbReference type="ARBA" id="ARBA00048336"/>
    </source>
</evidence>
<protein>
    <recommendedName>
        <fullName evidence="4">protein-serine/threonine phosphatase</fullName>
        <ecNumber evidence="4">3.1.3.16</ecNumber>
    </recommendedName>
</protein>
<sequence>MATPRVLDNGAARAAYPAGGVGGSETDGGARPATGSGGRRRSVYLMESAPAWGSAATRGRRAAMEDASAAVPRFAEVPVRMLAGARELDAHGIGAAALKLPLHLFGVYDGHGGSEVANYCADRMHVVLKEALGRTARAGLEESGERLDIKELWEKVFGGCFQRLDDEVSGQASRFCSSGVSSEARCKPVAAGDVGSTAAVAVVCSSHIVVANCGDSRVVLSRGKEPVALSDDHKPDREDERARIEAAGGRVIDWNGHRVSGVLAMSRSIGDGYGKPFLIPTPEVKVIPRAKDDDCLVIASDGLWDVISNADACKVARLQILQWHRKNNGVCSDEGGEATRSHPAAQAAAGYLVKLALMKGSTDNITVTVIDLKRRKKIKDKSKGFV</sequence>
<dbReference type="InterPro" id="IPR036457">
    <property type="entry name" value="PPM-type-like_dom_sf"/>
</dbReference>
<reference evidence="16" key="1">
    <citation type="journal article" date="2019" name="Nat. Commun.">
        <title>The genome of broomcorn millet.</title>
        <authorList>
            <person name="Zou C."/>
            <person name="Miki D."/>
            <person name="Li D."/>
            <person name="Tang Q."/>
            <person name="Xiao L."/>
            <person name="Rajput S."/>
            <person name="Deng P."/>
            <person name="Jia W."/>
            <person name="Huang R."/>
            <person name="Zhang M."/>
            <person name="Sun Y."/>
            <person name="Hu J."/>
            <person name="Fu X."/>
            <person name="Schnable P.S."/>
            <person name="Li F."/>
            <person name="Zhang H."/>
            <person name="Feng B."/>
            <person name="Zhu X."/>
            <person name="Liu R."/>
            <person name="Schnable J.C."/>
            <person name="Zhu J.-K."/>
            <person name="Zhang H."/>
        </authorList>
    </citation>
    <scope>NUCLEOTIDE SEQUENCE [LARGE SCALE GENOMIC DNA]</scope>
</reference>
<name>A0A3L6SIJ6_PANMI</name>
<keyword evidence="5" id="KW-0479">Metal-binding</keyword>
<dbReference type="Proteomes" id="UP000275267">
    <property type="component" value="Unassembled WGS sequence"/>
</dbReference>
<keyword evidence="16" id="KW-1185">Reference proteome</keyword>
<evidence type="ECO:0000256" key="7">
    <source>
        <dbReference type="ARBA" id="ARBA00022842"/>
    </source>
</evidence>
<evidence type="ECO:0000256" key="12">
    <source>
        <dbReference type="RuleBase" id="RU003465"/>
    </source>
</evidence>
<dbReference type="InterPro" id="IPR015655">
    <property type="entry name" value="PP2C"/>
</dbReference>
<keyword evidence="9" id="KW-0464">Manganese</keyword>
<dbReference type="FunFam" id="3.60.40.10:FF:000291">
    <property type="entry name" value="Protein phosphatase 2C 50"/>
    <property type="match status" value="1"/>
</dbReference>
<evidence type="ECO:0000256" key="8">
    <source>
        <dbReference type="ARBA" id="ARBA00022912"/>
    </source>
</evidence>
<evidence type="ECO:0000313" key="15">
    <source>
        <dbReference type="EMBL" id="RLN22411.1"/>
    </source>
</evidence>
<evidence type="ECO:0000256" key="3">
    <source>
        <dbReference type="ARBA" id="ARBA00006702"/>
    </source>
</evidence>
<evidence type="ECO:0000256" key="10">
    <source>
        <dbReference type="ARBA" id="ARBA00047761"/>
    </source>
</evidence>
<dbReference type="Pfam" id="PF00481">
    <property type="entry name" value="PP2C"/>
    <property type="match status" value="1"/>
</dbReference>
<gene>
    <name evidence="15" type="ORF">C2845_PM07G20810</name>
</gene>
<dbReference type="OrthoDB" id="10264738at2759"/>
<comment type="catalytic activity">
    <reaction evidence="11">
        <text>O-phospho-L-threonyl-[protein] + H2O = L-threonyl-[protein] + phosphate</text>
        <dbReference type="Rhea" id="RHEA:47004"/>
        <dbReference type="Rhea" id="RHEA-COMP:11060"/>
        <dbReference type="Rhea" id="RHEA-COMP:11605"/>
        <dbReference type="ChEBI" id="CHEBI:15377"/>
        <dbReference type="ChEBI" id="CHEBI:30013"/>
        <dbReference type="ChEBI" id="CHEBI:43474"/>
        <dbReference type="ChEBI" id="CHEBI:61977"/>
        <dbReference type="EC" id="3.1.3.16"/>
    </reaction>
</comment>
<dbReference type="EMBL" id="PQIB02000004">
    <property type="protein sequence ID" value="RLN22411.1"/>
    <property type="molecule type" value="Genomic_DNA"/>
</dbReference>
<comment type="cofactor">
    <cofactor evidence="2">
        <name>Mg(2+)</name>
        <dbReference type="ChEBI" id="CHEBI:18420"/>
    </cofactor>
</comment>
<dbReference type="CDD" id="cd00143">
    <property type="entry name" value="PP2Cc"/>
    <property type="match status" value="1"/>
</dbReference>
<evidence type="ECO:0000256" key="9">
    <source>
        <dbReference type="ARBA" id="ARBA00023211"/>
    </source>
</evidence>
<evidence type="ECO:0000256" key="5">
    <source>
        <dbReference type="ARBA" id="ARBA00022723"/>
    </source>
</evidence>
<dbReference type="GO" id="GO:0046872">
    <property type="term" value="F:metal ion binding"/>
    <property type="evidence" value="ECO:0007669"/>
    <property type="project" value="UniProtKB-KW"/>
</dbReference>
<dbReference type="PROSITE" id="PS51746">
    <property type="entry name" value="PPM_2"/>
    <property type="match status" value="1"/>
</dbReference>
<keyword evidence="7" id="KW-0460">Magnesium</keyword>
<comment type="caution">
    <text evidence="15">The sequence shown here is derived from an EMBL/GenBank/DDBJ whole genome shotgun (WGS) entry which is preliminary data.</text>
</comment>
<dbReference type="InterPro" id="IPR001932">
    <property type="entry name" value="PPM-type_phosphatase-like_dom"/>
</dbReference>
<dbReference type="PANTHER" id="PTHR47992">
    <property type="entry name" value="PROTEIN PHOSPHATASE"/>
    <property type="match status" value="1"/>
</dbReference>